<evidence type="ECO:0000313" key="5">
    <source>
        <dbReference type="Proteomes" id="UP000230505"/>
    </source>
</evidence>
<sequence>MSLRGVPYSRRRGNLRLNSEFVRLLRSFRARNASKLACVAGGSVARNDNSDFMKILILGAKGNLGQQLVKVFTAAGEVIAWDRGEIDITDRELMLKKISEVKPELVVNAAAYNAVDKCESDDEEYDLAKKINIDGPKFLAEACLKTGAVLIHYSTDYVFDGRKKSGYLEIDEPRPINRYGKTKLHGEKRILELSGSGLKWYLIRTSKLFGPKGQGEMAKPSFFDIMLELSKTKKELEVVDDELSCFTYSPDLAKATGELYESGRGWGIYHLTNSGRATWYEAAVELFGIAGINVKVAPVKSEKFERPAKRPKYSALLNTKLPRLRDYREALREYLKK</sequence>
<dbReference type="Gene3D" id="3.90.25.10">
    <property type="entry name" value="UDP-galactose 4-epimerase, domain 1"/>
    <property type="match status" value="1"/>
</dbReference>
<proteinExistence type="inferred from homology"/>
<organism evidence="4 5">
    <name type="scientific">bacterium (Candidatus Gribaldobacteria) CG_4_8_14_3_um_filter_42_11</name>
    <dbReference type="NCBI Taxonomy" id="2014267"/>
    <lineage>
        <taxon>Bacteria</taxon>
        <taxon>Candidatus Gribaldobacteria</taxon>
    </lineage>
</organism>
<evidence type="ECO:0000313" key="4">
    <source>
        <dbReference type="EMBL" id="PIX02834.1"/>
    </source>
</evidence>
<dbReference type="CDD" id="cd05254">
    <property type="entry name" value="dTDP_HR_like_SDR_e"/>
    <property type="match status" value="1"/>
</dbReference>
<keyword evidence="2" id="KW-0521">NADP</keyword>
<comment type="function">
    <text evidence="2">Catalyzes the reduction of dTDP-6-deoxy-L-lyxo-4-hexulose to yield dTDP-L-rhamnose.</text>
</comment>
<dbReference type="InterPro" id="IPR029903">
    <property type="entry name" value="RmlD-like-bd"/>
</dbReference>
<dbReference type="GO" id="GO:0019305">
    <property type="term" value="P:dTDP-rhamnose biosynthetic process"/>
    <property type="evidence" value="ECO:0007669"/>
    <property type="project" value="UniProtKB-UniPathway"/>
</dbReference>
<comment type="caution">
    <text evidence="4">The sequence shown here is derived from an EMBL/GenBank/DDBJ whole genome shotgun (WGS) entry which is preliminary data.</text>
</comment>
<dbReference type="Pfam" id="PF04321">
    <property type="entry name" value="RmlD_sub_bind"/>
    <property type="match status" value="1"/>
</dbReference>
<dbReference type="PANTHER" id="PTHR10491:SF4">
    <property type="entry name" value="METHIONINE ADENOSYLTRANSFERASE 2 SUBUNIT BETA"/>
    <property type="match status" value="1"/>
</dbReference>
<feature type="domain" description="RmlD-like substrate binding" evidence="3">
    <location>
        <begin position="53"/>
        <end position="336"/>
    </location>
</feature>
<dbReference type="EC" id="1.1.1.133" evidence="2"/>
<evidence type="ECO:0000259" key="3">
    <source>
        <dbReference type="Pfam" id="PF04321"/>
    </source>
</evidence>
<evidence type="ECO:0000256" key="1">
    <source>
        <dbReference type="ARBA" id="ARBA00010944"/>
    </source>
</evidence>
<dbReference type="InterPro" id="IPR005913">
    <property type="entry name" value="dTDP_dehydrorham_reduct"/>
</dbReference>
<keyword evidence="2" id="KW-0560">Oxidoreductase</keyword>
<dbReference type="EMBL" id="PFHV01000097">
    <property type="protein sequence ID" value="PIX02834.1"/>
    <property type="molecule type" value="Genomic_DNA"/>
</dbReference>
<dbReference type="GO" id="GO:0005829">
    <property type="term" value="C:cytosol"/>
    <property type="evidence" value="ECO:0007669"/>
    <property type="project" value="TreeGrafter"/>
</dbReference>
<dbReference type="UniPathway" id="UPA00124"/>
<evidence type="ECO:0000256" key="2">
    <source>
        <dbReference type="RuleBase" id="RU364082"/>
    </source>
</evidence>
<comment type="similarity">
    <text evidence="1 2">Belongs to the dTDP-4-dehydrorhamnose reductase family.</text>
</comment>
<comment type="pathway">
    <text evidence="2">Carbohydrate biosynthesis; dTDP-L-rhamnose biosynthesis.</text>
</comment>
<protein>
    <recommendedName>
        <fullName evidence="2">dTDP-4-dehydrorhamnose reductase</fullName>
        <ecNumber evidence="2">1.1.1.133</ecNumber>
    </recommendedName>
</protein>
<dbReference type="AlphaFoldDB" id="A0A2M7IXJ7"/>
<accession>A0A2M7IXJ7</accession>
<dbReference type="NCBIfam" id="TIGR01214">
    <property type="entry name" value="rmlD"/>
    <property type="match status" value="1"/>
</dbReference>
<gene>
    <name evidence="4" type="primary">rfbD</name>
    <name evidence="4" type="ORF">COZ78_03620</name>
</gene>
<reference evidence="5" key="1">
    <citation type="submission" date="2017-09" db="EMBL/GenBank/DDBJ databases">
        <title>Depth-based differentiation of microbial function through sediment-hosted aquifers and enrichment of novel symbionts in the deep terrestrial subsurface.</title>
        <authorList>
            <person name="Probst A.J."/>
            <person name="Ladd B."/>
            <person name="Jarett J.K."/>
            <person name="Geller-Mcgrath D.E."/>
            <person name="Sieber C.M.K."/>
            <person name="Emerson J.B."/>
            <person name="Anantharaman K."/>
            <person name="Thomas B.C."/>
            <person name="Malmstrom R."/>
            <person name="Stieglmeier M."/>
            <person name="Klingl A."/>
            <person name="Woyke T."/>
            <person name="Ryan C.M."/>
            <person name="Banfield J.F."/>
        </authorList>
    </citation>
    <scope>NUCLEOTIDE SEQUENCE [LARGE SCALE GENOMIC DNA]</scope>
</reference>
<dbReference type="SUPFAM" id="SSF51735">
    <property type="entry name" value="NAD(P)-binding Rossmann-fold domains"/>
    <property type="match status" value="1"/>
</dbReference>
<dbReference type="Proteomes" id="UP000230505">
    <property type="component" value="Unassembled WGS sequence"/>
</dbReference>
<name>A0A2M7IXJ7_9BACT</name>
<dbReference type="Gene3D" id="3.40.50.720">
    <property type="entry name" value="NAD(P)-binding Rossmann-like Domain"/>
    <property type="match status" value="1"/>
</dbReference>
<dbReference type="InterPro" id="IPR036291">
    <property type="entry name" value="NAD(P)-bd_dom_sf"/>
</dbReference>
<dbReference type="GO" id="GO:0008831">
    <property type="term" value="F:dTDP-4-dehydrorhamnose reductase activity"/>
    <property type="evidence" value="ECO:0007669"/>
    <property type="project" value="UniProtKB-EC"/>
</dbReference>
<dbReference type="PANTHER" id="PTHR10491">
    <property type="entry name" value="DTDP-4-DEHYDRORHAMNOSE REDUCTASE"/>
    <property type="match status" value="1"/>
</dbReference>